<dbReference type="AlphaFoldDB" id="A0AA36IUL9"/>
<dbReference type="PANTHER" id="PTHR22604:SF105">
    <property type="entry name" value="TRANS-1,2-DIHYDROBENZENE-1,2-DIOL DEHYDROGENASE"/>
    <property type="match status" value="1"/>
</dbReference>
<dbReference type="Pfam" id="PF01408">
    <property type="entry name" value="GFO_IDH_MocA"/>
    <property type="match status" value="1"/>
</dbReference>
<dbReference type="InterPro" id="IPR036291">
    <property type="entry name" value="NAD(P)-bd_dom_sf"/>
</dbReference>
<dbReference type="PANTHER" id="PTHR22604">
    <property type="entry name" value="OXIDOREDUCTASES"/>
    <property type="match status" value="1"/>
</dbReference>
<organism evidence="8 9">
    <name type="scientific">Effrenium voratum</name>
    <dbReference type="NCBI Taxonomy" id="2562239"/>
    <lineage>
        <taxon>Eukaryota</taxon>
        <taxon>Sar</taxon>
        <taxon>Alveolata</taxon>
        <taxon>Dinophyceae</taxon>
        <taxon>Suessiales</taxon>
        <taxon>Symbiodiniaceae</taxon>
        <taxon>Effrenium</taxon>
    </lineage>
</organism>
<evidence type="ECO:0000256" key="3">
    <source>
        <dbReference type="ARBA" id="ARBA00038984"/>
    </source>
</evidence>
<dbReference type="Gene3D" id="3.40.50.720">
    <property type="entry name" value="NAD(P)-binding Rossmann-like Domain"/>
    <property type="match status" value="1"/>
</dbReference>
<dbReference type="EC" id="1.1.1.179" evidence="3"/>
<evidence type="ECO:0000259" key="6">
    <source>
        <dbReference type="Pfam" id="PF01408"/>
    </source>
</evidence>
<keyword evidence="9" id="KW-1185">Reference proteome</keyword>
<evidence type="ECO:0000259" key="7">
    <source>
        <dbReference type="Pfam" id="PF22725"/>
    </source>
</evidence>
<dbReference type="SUPFAM" id="SSF55347">
    <property type="entry name" value="Glyceraldehyde-3-phosphate dehydrogenase-like, C-terminal domain"/>
    <property type="match status" value="1"/>
</dbReference>
<comment type="catalytic activity">
    <reaction evidence="5">
        <text>D-xylose + NADP(+) = D-xylono-1,5-lactone + NADPH + H(+)</text>
        <dbReference type="Rhea" id="RHEA:22000"/>
        <dbReference type="ChEBI" id="CHEBI:15378"/>
        <dbReference type="ChEBI" id="CHEBI:15867"/>
        <dbReference type="ChEBI" id="CHEBI:53455"/>
        <dbReference type="ChEBI" id="CHEBI:57783"/>
        <dbReference type="ChEBI" id="CHEBI:58349"/>
        <dbReference type="EC" id="1.1.1.179"/>
    </reaction>
</comment>
<evidence type="ECO:0000256" key="1">
    <source>
        <dbReference type="ARBA" id="ARBA00010928"/>
    </source>
</evidence>
<keyword evidence="2" id="KW-0560">Oxidoreductase</keyword>
<evidence type="ECO:0000313" key="8">
    <source>
        <dbReference type="EMBL" id="CAJ1394277.1"/>
    </source>
</evidence>
<accession>A0AA36IUL9</accession>
<comment type="caution">
    <text evidence="8">The sequence shown here is derived from an EMBL/GenBank/DDBJ whole genome shotgun (WGS) entry which is preliminary data.</text>
</comment>
<feature type="domain" description="Gfo/Idh/MocA-like oxidoreductase N-terminal" evidence="6">
    <location>
        <begin position="6"/>
        <end position="127"/>
    </location>
</feature>
<sequence>MEKLGIGILGAARNVPFSLLHPLKKNPDLAARIKVVGLASLQKSEAEAACKDWGIEKAYASFEELLADKDVEAVYVALPVAVRCHWTVRAIMAGKHVLCETPSVLNAREAVITQRASEDAGRVLMEGTHPTCHPVTKRVRQMILEGKIGTLEHIDLGMPVGHSLQGKMVCSKTGALMGIGVHGVAIIRALCNDEPTVVSATVPRLQDPRIVGEGSSHCSFP</sequence>
<evidence type="ECO:0000256" key="5">
    <source>
        <dbReference type="ARBA" id="ARBA00049233"/>
    </source>
</evidence>
<dbReference type="SUPFAM" id="SSF51735">
    <property type="entry name" value="NAD(P)-binding Rossmann-fold domains"/>
    <property type="match status" value="1"/>
</dbReference>
<dbReference type="GO" id="GO:0047837">
    <property type="term" value="F:D-xylose 1-dehydrogenase (NADP+) activity"/>
    <property type="evidence" value="ECO:0007669"/>
    <property type="project" value="UniProtKB-EC"/>
</dbReference>
<evidence type="ECO:0000256" key="4">
    <source>
        <dbReference type="ARBA" id="ARBA00042988"/>
    </source>
</evidence>
<dbReference type="EMBL" id="CAUJNA010002791">
    <property type="protein sequence ID" value="CAJ1394277.1"/>
    <property type="molecule type" value="Genomic_DNA"/>
</dbReference>
<protein>
    <recommendedName>
        <fullName evidence="3">D-xylose 1-dehydrogenase (NADP(+), D-xylono-1,5-lactone-forming)</fullName>
        <ecNumber evidence="3">1.1.1.179</ecNumber>
    </recommendedName>
    <alternativeName>
        <fullName evidence="4">D-xylose-NADP dehydrogenase</fullName>
    </alternativeName>
</protein>
<name>A0AA36IUL9_9DINO</name>
<reference evidence="8" key="1">
    <citation type="submission" date="2023-08" db="EMBL/GenBank/DDBJ databases">
        <authorList>
            <person name="Chen Y."/>
            <person name="Shah S."/>
            <person name="Dougan E. K."/>
            <person name="Thang M."/>
            <person name="Chan C."/>
        </authorList>
    </citation>
    <scope>NUCLEOTIDE SEQUENCE</scope>
</reference>
<comment type="similarity">
    <text evidence="1">Belongs to the Gfo/Idh/MocA family.</text>
</comment>
<evidence type="ECO:0000256" key="2">
    <source>
        <dbReference type="ARBA" id="ARBA00023002"/>
    </source>
</evidence>
<proteinExistence type="inferred from homology"/>
<dbReference type="InterPro" id="IPR055170">
    <property type="entry name" value="GFO_IDH_MocA-like_dom"/>
</dbReference>
<dbReference type="InterPro" id="IPR000683">
    <property type="entry name" value="Gfo/Idh/MocA-like_OxRdtase_N"/>
</dbReference>
<gene>
    <name evidence="8" type="ORF">EVOR1521_LOCUS18972</name>
</gene>
<dbReference type="Gene3D" id="3.30.360.10">
    <property type="entry name" value="Dihydrodipicolinate Reductase, domain 2"/>
    <property type="match status" value="1"/>
</dbReference>
<feature type="domain" description="GFO/IDH/MocA-like oxidoreductase" evidence="7">
    <location>
        <begin position="137"/>
        <end position="208"/>
    </location>
</feature>
<dbReference type="Proteomes" id="UP001178507">
    <property type="component" value="Unassembled WGS sequence"/>
</dbReference>
<dbReference type="InterPro" id="IPR050984">
    <property type="entry name" value="Gfo/Idh/MocA_domain"/>
</dbReference>
<dbReference type="GO" id="GO:0000166">
    <property type="term" value="F:nucleotide binding"/>
    <property type="evidence" value="ECO:0007669"/>
    <property type="project" value="InterPro"/>
</dbReference>
<dbReference type="Pfam" id="PF22725">
    <property type="entry name" value="GFO_IDH_MocA_C3"/>
    <property type="match status" value="1"/>
</dbReference>
<evidence type="ECO:0000313" key="9">
    <source>
        <dbReference type="Proteomes" id="UP001178507"/>
    </source>
</evidence>